<dbReference type="EMBL" id="FCQH01000029">
    <property type="protein sequence ID" value="CVL09017.1"/>
    <property type="molecule type" value="Genomic_DNA"/>
</dbReference>
<dbReference type="VEuPathDB" id="FungiDB:FMAN_14289"/>
<evidence type="ECO:0000313" key="2">
    <source>
        <dbReference type="EMBL" id="CVL09017.1"/>
    </source>
</evidence>
<dbReference type="AlphaFoldDB" id="A0A1L7UMM2"/>
<comment type="caution">
    <text evidence="2">The sequence shown here is derived from an EMBL/GenBank/DDBJ whole genome shotgun (WGS) entry which is preliminary data.</text>
</comment>
<evidence type="ECO:0000313" key="3">
    <source>
        <dbReference type="Proteomes" id="UP000184255"/>
    </source>
</evidence>
<proteinExistence type="predicted"/>
<dbReference type="GeneID" id="65093537"/>
<dbReference type="InterPro" id="IPR016197">
    <property type="entry name" value="Chromo-like_dom_sf"/>
</dbReference>
<dbReference type="SUPFAM" id="SSF54160">
    <property type="entry name" value="Chromo domain-like"/>
    <property type="match status" value="1"/>
</dbReference>
<reference evidence="3" key="1">
    <citation type="journal article" date="2016" name="Genome Biol. Evol.">
        <title>Comparative 'omics' of the Fusarium fujikuroi species complex highlights differences in genetic potential and metabolite synthesis.</title>
        <authorList>
            <person name="Niehaus E.-M."/>
            <person name="Muensterkoetter M."/>
            <person name="Proctor R.H."/>
            <person name="Brown D.W."/>
            <person name="Sharon A."/>
            <person name="Idan Y."/>
            <person name="Oren-Young L."/>
            <person name="Sieber C.M."/>
            <person name="Novak O."/>
            <person name="Pencik A."/>
            <person name="Tarkowska D."/>
            <person name="Hromadova K."/>
            <person name="Freeman S."/>
            <person name="Maymon M."/>
            <person name="Elazar M."/>
            <person name="Youssef S.A."/>
            <person name="El-Shabrawy E.S.M."/>
            <person name="Shalaby A.B.A."/>
            <person name="Houterman P."/>
            <person name="Brock N.L."/>
            <person name="Burkhardt I."/>
            <person name="Tsavkelova E.A."/>
            <person name="Dickschat J.S."/>
            <person name="Galuszka P."/>
            <person name="Gueldener U."/>
            <person name="Tudzynski B."/>
        </authorList>
    </citation>
    <scope>NUCLEOTIDE SEQUENCE [LARGE SCALE GENOMIC DNA]</scope>
    <source>
        <strain evidence="3">MRC7560</strain>
    </source>
</reference>
<dbReference type="RefSeq" id="XP_041691421.1">
    <property type="nucleotide sequence ID" value="XM_041826107.1"/>
</dbReference>
<accession>A0A1L7UMM2</accession>
<name>A0A1L7UMM2_FUSMA</name>
<comment type="subunit">
    <text evidence="1">Component of the NuA4 histone acetyltransferase complex.</text>
</comment>
<sequence>MATLRPLEGMEEGANIQTPWSTKVVIKNVVVIMVVDSKVFYGVCVETLDAISPDWTSSECLIWVFNDGSGPRMWQETAQPSPFSSEDPERDFDQILGHYESNDGECYVAVKWKSTLVPTWERETNMAYCAGAIAQYFINQSLEAFQE</sequence>
<gene>
    <name evidence="2" type="ORF">FMAN_14289</name>
</gene>
<evidence type="ECO:0000256" key="1">
    <source>
        <dbReference type="ARBA" id="ARBA00011353"/>
    </source>
</evidence>
<organism evidence="2 3">
    <name type="scientific">Fusarium mangiferae</name>
    <name type="common">Mango malformation disease fungus</name>
    <dbReference type="NCBI Taxonomy" id="192010"/>
    <lineage>
        <taxon>Eukaryota</taxon>
        <taxon>Fungi</taxon>
        <taxon>Dikarya</taxon>
        <taxon>Ascomycota</taxon>
        <taxon>Pezizomycotina</taxon>
        <taxon>Sordariomycetes</taxon>
        <taxon>Hypocreomycetidae</taxon>
        <taxon>Hypocreales</taxon>
        <taxon>Nectriaceae</taxon>
        <taxon>Fusarium</taxon>
        <taxon>Fusarium fujikuroi species complex</taxon>
    </lineage>
</organism>
<dbReference type="Proteomes" id="UP000184255">
    <property type="component" value="Unassembled WGS sequence"/>
</dbReference>
<protein>
    <recommendedName>
        <fullName evidence="4">Chromo domain-containing protein</fullName>
    </recommendedName>
</protein>
<evidence type="ECO:0008006" key="4">
    <source>
        <dbReference type="Google" id="ProtNLM"/>
    </source>
</evidence>
<keyword evidence="3" id="KW-1185">Reference proteome</keyword>